<sequence length="659" mass="74064">MYERTEFFKPGDYFQLINKQNNPLGGEEISFDDQTLVVNVTEAEFILVRPNDENIPFFEICGKYDPDGCNDTDRAFICHSSEEEPVDLIQVCMDNLQAISIFNDVVRFTSSNYFRLNPADETCRKFYQKTYTQGGISTPYIATSKDEGYQGATQYFPLIKSEPLPNSNNLVQIRMQVIQTYCRLPFRFPNSSIAIVAPPPPPTTVPPPTKTTFRITKPIAIVTSPQKAAVKVPNEEVQESSSPIPMIGIIFGSLAFILLLIVVAAFIIRYIIKRRKTTTYPLIPRDTQSMKSDVHPPPAPPIPPSTITALPYLDPALEEKTQELSVVISSKTQETPRTQPTQPTIDGGSKNQRIIPSRDPLKTISKSKTTEQFSKENAGAKEGSGGNVIAAAGGTVVKDEKESDSSEIPLPALAVDTTKVFTKIYKKEFDRGQEDSMASEENCGENVYKIDAFCLQHVPLPDQTMATWPPDYVENMAVRAPNIEHRGIFHYQAVIMANNLLLKKGIKNIKGKLGGSTKGMKWLKNRQNISFVQFISESIEGSPDGKGQEFLSSKIQWRRHLKKLDVVETFRQSCWLGQTKERREFFLLATFYKMELLTKQFPKEDDLKTFPFPVPMLLEVRKEAPQFFEINEDKMPAAEKKGGDAPPTTQTSQIPKFSL</sequence>
<accession>A0AC34FIU5</accession>
<evidence type="ECO:0000313" key="2">
    <source>
        <dbReference type="WBParaSite" id="ES5_v2.g16884.t1"/>
    </source>
</evidence>
<proteinExistence type="predicted"/>
<dbReference type="Proteomes" id="UP000887579">
    <property type="component" value="Unplaced"/>
</dbReference>
<evidence type="ECO:0000313" key="1">
    <source>
        <dbReference type="Proteomes" id="UP000887579"/>
    </source>
</evidence>
<organism evidence="1 2">
    <name type="scientific">Panagrolaimus sp. ES5</name>
    <dbReference type="NCBI Taxonomy" id="591445"/>
    <lineage>
        <taxon>Eukaryota</taxon>
        <taxon>Metazoa</taxon>
        <taxon>Ecdysozoa</taxon>
        <taxon>Nematoda</taxon>
        <taxon>Chromadorea</taxon>
        <taxon>Rhabditida</taxon>
        <taxon>Tylenchina</taxon>
        <taxon>Panagrolaimomorpha</taxon>
        <taxon>Panagrolaimoidea</taxon>
        <taxon>Panagrolaimidae</taxon>
        <taxon>Panagrolaimus</taxon>
    </lineage>
</organism>
<reference evidence="2" key="1">
    <citation type="submission" date="2022-11" db="UniProtKB">
        <authorList>
            <consortium name="WormBaseParasite"/>
        </authorList>
    </citation>
    <scope>IDENTIFICATION</scope>
</reference>
<protein>
    <submittedName>
        <fullName evidence="2">Uncharacterized protein</fullName>
    </submittedName>
</protein>
<dbReference type="WBParaSite" id="ES5_v2.g16884.t1">
    <property type="protein sequence ID" value="ES5_v2.g16884.t1"/>
    <property type="gene ID" value="ES5_v2.g16884"/>
</dbReference>
<name>A0AC34FIU5_9BILA</name>